<protein>
    <recommendedName>
        <fullName evidence="4">Integral membrane protein</fullName>
    </recommendedName>
</protein>
<dbReference type="eggNOG" id="ENOG50343A6">
    <property type="taxonomic scope" value="Bacteria"/>
</dbReference>
<keyword evidence="3" id="KW-1185">Reference proteome</keyword>
<dbReference type="Proteomes" id="UP000007947">
    <property type="component" value="Chromosome"/>
</dbReference>
<dbReference type="EMBL" id="AP012204">
    <property type="protein sequence ID" value="BAK34276.1"/>
    <property type="molecule type" value="Genomic_DNA"/>
</dbReference>
<keyword evidence="1" id="KW-0812">Transmembrane</keyword>
<gene>
    <name evidence="2" type="ordered locus">MLP_12620</name>
</gene>
<dbReference type="HOGENOM" id="CLU_171633_0_0_11"/>
<sequence length="100" mass="10980">MIAIVTLLLALPLGYVVRSRTAAFVIYAVGYLWAFTFQTLYLLLASLGPGEFAAFRPGEFPLSYGLVTVSILLMGSALVCLGHWLRSRRAVRNTILTEVT</sequence>
<dbReference type="STRING" id="1032480.MLP_12620"/>
<evidence type="ECO:0000256" key="1">
    <source>
        <dbReference type="SAM" id="Phobius"/>
    </source>
</evidence>
<evidence type="ECO:0000313" key="2">
    <source>
        <dbReference type="EMBL" id="BAK34276.1"/>
    </source>
</evidence>
<dbReference type="RefSeq" id="WP_013862159.1">
    <property type="nucleotide sequence ID" value="NC_015635.1"/>
</dbReference>
<keyword evidence="1" id="KW-1133">Transmembrane helix</keyword>
<name>F5XPG8_MICPN</name>
<reference evidence="2 3" key="1">
    <citation type="submission" date="2011-05" db="EMBL/GenBank/DDBJ databases">
        <title>Whole genome sequence of Microlunatus phosphovorus NM-1.</title>
        <authorList>
            <person name="Hosoyama A."/>
            <person name="Sasaki K."/>
            <person name="Harada T."/>
            <person name="Igarashi R."/>
            <person name="Kawakoshi A."/>
            <person name="Sasagawa M."/>
            <person name="Fukada J."/>
            <person name="Nakamura S."/>
            <person name="Katano Y."/>
            <person name="Hanada S."/>
            <person name="Kamagata Y."/>
            <person name="Nakamura N."/>
            <person name="Yamazaki S."/>
            <person name="Fujita N."/>
        </authorList>
    </citation>
    <scope>NUCLEOTIDE SEQUENCE [LARGE SCALE GENOMIC DNA]</scope>
    <source>
        <strain evidence="3">ATCC 700054 / DSM 10555 / JCM 9379 / NBRC 101784 / NCIMB 13414 / VKM Ac-1990 / NM-1</strain>
    </source>
</reference>
<evidence type="ECO:0008006" key="4">
    <source>
        <dbReference type="Google" id="ProtNLM"/>
    </source>
</evidence>
<feature type="transmembrane region" description="Helical" evidence="1">
    <location>
        <begin position="62"/>
        <end position="85"/>
    </location>
</feature>
<dbReference type="KEGG" id="mph:MLP_12620"/>
<dbReference type="AlphaFoldDB" id="F5XPG8"/>
<accession>F5XPG8</accession>
<organism evidence="2 3">
    <name type="scientific">Microlunatus phosphovorus (strain ATCC 700054 / DSM 10555 / JCM 9379 / NBRC 101784 / NCIMB 13414 / VKM Ac-1990 / NM-1)</name>
    <dbReference type="NCBI Taxonomy" id="1032480"/>
    <lineage>
        <taxon>Bacteria</taxon>
        <taxon>Bacillati</taxon>
        <taxon>Actinomycetota</taxon>
        <taxon>Actinomycetes</taxon>
        <taxon>Propionibacteriales</taxon>
        <taxon>Propionibacteriaceae</taxon>
        <taxon>Microlunatus</taxon>
    </lineage>
</organism>
<feature type="transmembrane region" description="Helical" evidence="1">
    <location>
        <begin position="28"/>
        <end position="50"/>
    </location>
</feature>
<keyword evidence="1" id="KW-0472">Membrane</keyword>
<proteinExistence type="predicted"/>
<dbReference type="OrthoDB" id="4838646at2"/>
<evidence type="ECO:0000313" key="3">
    <source>
        <dbReference type="Proteomes" id="UP000007947"/>
    </source>
</evidence>